<dbReference type="Proteomes" id="UP000222503">
    <property type="component" value="Unassembled WGS sequence"/>
</dbReference>
<protein>
    <submittedName>
        <fullName evidence="1">Uncharacterized protein</fullName>
    </submittedName>
</protein>
<reference evidence="1 2" key="1">
    <citation type="submission" date="2017-09" db="EMBL/GenBank/DDBJ databases">
        <title>Large-scale bioinformatics analysis of Bacillus genomes uncovers conserved roles of natural products in bacterial physiology.</title>
        <authorList>
            <consortium name="Agbiome Team Llc"/>
            <person name="Bleich R.M."/>
            <person name="Grubbs K.J."/>
            <person name="Santa Maria K.C."/>
            <person name="Allen S.E."/>
            <person name="Farag S."/>
            <person name="Shank E.A."/>
            <person name="Bowers A."/>
        </authorList>
    </citation>
    <scope>NUCLEOTIDE SEQUENCE [LARGE SCALE GENOMIC DNA]</scope>
    <source>
        <strain evidence="1 2">AFS029838</strain>
    </source>
</reference>
<dbReference type="AlphaFoldDB" id="A0A2A8CFP2"/>
<proteinExistence type="predicted"/>
<sequence length="56" mass="6346">MYLEIKVYPNVGEEISLRCNYEFSSDFNVIPFTACISISVKDDLNLSINISSLIIN</sequence>
<gene>
    <name evidence="1" type="ORF">COI65_06615</name>
</gene>
<organism evidence="1 2">
    <name type="scientific">Bacillus wiedmannii</name>
    <dbReference type="NCBI Taxonomy" id="1890302"/>
    <lineage>
        <taxon>Bacteria</taxon>
        <taxon>Bacillati</taxon>
        <taxon>Bacillota</taxon>
        <taxon>Bacilli</taxon>
        <taxon>Bacillales</taxon>
        <taxon>Bacillaceae</taxon>
        <taxon>Bacillus</taxon>
        <taxon>Bacillus cereus group</taxon>
    </lineage>
</organism>
<evidence type="ECO:0000313" key="1">
    <source>
        <dbReference type="EMBL" id="PHG64316.1"/>
    </source>
</evidence>
<evidence type="ECO:0000313" key="2">
    <source>
        <dbReference type="Proteomes" id="UP000222503"/>
    </source>
</evidence>
<comment type="caution">
    <text evidence="1">The sequence shown here is derived from an EMBL/GenBank/DDBJ whole genome shotgun (WGS) entry which is preliminary data.</text>
</comment>
<name>A0A2A8CFP2_9BACI</name>
<accession>A0A2A8CFP2</accession>
<dbReference type="EMBL" id="NUUQ01000005">
    <property type="protein sequence ID" value="PHG64316.1"/>
    <property type="molecule type" value="Genomic_DNA"/>
</dbReference>